<evidence type="ECO:0000256" key="1">
    <source>
        <dbReference type="ARBA" id="ARBA00022737"/>
    </source>
</evidence>
<feature type="region of interest" description="Disordered" evidence="3">
    <location>
        <begin position="336"/>
        <end position="396"/>
    </location>
</feature>
<feature type="compositionally biased region" description="Polar residues" evidence="3">
    <location>
        <begin position="192"/>
        <end position="206"/>
    </location>
</feature>
<feature type="domain" description="EF-hand" evidence="4">
    <location>
        <begin position="462"/>
        <end position="497"/>
    </location>
</feature>
<dbReference type="PANTHER" id="PTHR23048">
    <property type="entry name" value="MYOSIN LIGHT CHAIN 1, 3"/>
    <property type="match status" value="1"/>
</dbReference>
<dbReference type="InterPro" id="IPR011992">
    <property type="entry name" value="EF-hand-dom_pair"/>
</dbReference>
<feature type="region of interest" description="Disordered" evidence="3">
    <location>
        <begin position="96"/>
        <end position="274"/>
    </location>
</feature>
<feature type="compositionally biased region" description="Polar residues" evidence="3">
    <location>
        <begin position="233"/>
        <end position="261"/>
    </location>
</feature>
<dbReference type="InterPro" id="IPR050230">
    <property type="entry name" value="CALM/Myosin/TropC-like"/>
</dbReference>
<feature type="compositionally biased region" description="Low complexity" evidence="3">
    <location>
        <begin position="159"/>
        <end position="191"/>
    </location>
</feature>
<keyword evidence="2" id="KW-0106">Calcium</keyword>
<evidence type="ECO:0000256" key="2">
    <source>
        <dbReference type="ARBA" id="ARBA00022837"/>
    </source>
</evidence>
<dbReference type="EMBL" id="HBIP01015568">
    <property type="protein sequence ID" value="CAE0493979.1"/>
    <property type="molecule type" value="Transcribed_RNA"/>
</dbReference>
<accession>A0A7S3QVT6</accession>
<dbReference type="InterPro" id="IPR002048">
    <property type="entry name" value="EF_hand_dom"/>
</dbReference>
<dbReference type="Gene3D" id="1.10.238.10">
    <property type="entry name" value="EF-hand"/>
    <property type="match status" value="2"/>
</dbReference>
<dbReference type="CDD" id="cd00051">
    <property type="entry name" value="EFh"/>
    <property type="match status" value="1"/>
</dbReference>
<name>A0A7S3QVT6_DUNTE</name>
<feature type="compositionally biased region" description="Polar residues" evidence="3">
    <location>
        <begin position="107"/>
        <end position="138"/>
    </location>
</feature>
<proteinExistence type="predicted"/>
<dbReference type="SUPFAM" id="SSF47473">
    <property type="entry name" value="EF-hand"/>
    <property type="match status" value="1"/>
</dbReference>
<dbReference type="GO" id="GO:0016460">
    <property type="term" value="C:myosin II complex"/>
    <property type="evidence" value="ECO:0007669"/>
    <property type="project" value="TreeGrafter"/>
</dbReference>
<dbReference type="PROSITE" id="PS00018">
    <property type="entry name" value="EF_HAND_1"/>
    <property type="match status" value="1"/>
</dbReference>
<sequence length="661" mass="70058">MADTQKLMIDPSIAPKPLVGGVTLPSLSPLAGRKVKPTLAVHDLKEGLNTFGYEVGWDDGNLQVTPPSCAQSLTSAPATFSIETFLGGLHRDRNLGLGRSGRPRMASSVTFTTAKSQPSSWSSKPGPQHQASFSTPNSPVFRKPHHTSPSPQDPPTTPPGTSRFAHAQAAAAAAASGSAPAPASSRPFTAPNQPYQQHKTAPSSSEGTKAGVGASGGGQLAPAAAGAGSPSPQVATTLVHSSAGHNGSSRQGITAADTSPTLPRGNHGSNGPARFHRLARSVDSLQSLRVNNRGGLNAANLQALSEPQWAPSFNSTSPLIPQGPLLDSQQLNATQQHLEQQGHGYSGQQGAGEFEEEDEARRGDGGGEGEWGPNGSWIPSSEAADGVGHLPQQQQQYHPRMATSMPLHVQDIHDGAAASLAASKQAAANGEVHTAQRPFTARIPTNIGPRSRTGHPMANFKPSRGQALQVFQHLDKDKNGKVTLAELEEAGLSLGFSLEQTHRLFKRMDKGNKGYLKAADWGDQEFVKVLEFFSLMYMQKYMGLPTQASTPEQVGKYFASQELRQIKTVPAAISMARTNAVMRAINAANYNDFILDCFKFVDTEQRGSLGVEGLRDGFAALGVQLTDEVAKQIMGRYGTDANGYLNYQECVPRLFGKSSAF</sequence>
<dbReference type="InterPro" id="IPR018247">
    <property type="entry name" value="EF_Hand_1_Ca_BS"/>
</dbReference>
<feature type="compositionally biased region" description="Low complexity" evidence="3">
    <location>
        <begin position="220"/>
        <end position="232"/>
    </location>
</feature>
<dbReference type="PROSITE" id="PS50222">
    <property type="entry name" value="EF_HAND_2"/>
    <property type="match status" value="1"/>
</dbReference>
<protein>
    <recommendedName>
        <fullName evidence="4">EF-hand domain-containing protein</fullName>
    </recommendedName>
</protein>
<evidence type="ECO:0000256" key="3">
    <source>
        <dbReference type="SAM" id="MobiDB-lite"/>
    </source>
</evidence>
<dbReference type="GO" id="GO:0005509">
    <property type="term" value="F:calcium ion binding"/>
    <property type="evidence" value="ECO:0007669"/>
    <property type="project" value="InterPro"/>
</dbReference>
<dbReference type="AlphaFoldDB" id="A0A7S3QVT6"/>
<keyword evidence="1" id="KW-0677">Repeat</keyword>
<evidence type="ECO:0000313" key="5">
    <source>
        <dbReference type="EMBL" id="CAE0493979.1"/>
    </source>
</evidence>
<evidence type="ECO:0000259" key="4">
    <source>
        <dbReference type="PROSITE" id="PS50222"/>
    </source>
</evidence>
<gene>
    <name evidence="5" type="ORF">DTER00134_LOCUS9052</name>
</gene>
<dbReference type="PANTHER" id="PTHR23048:SF0">
    <property type="entry name" value="CALMODULIN LIKE 3"/>
    <property type="match status" value="1"/>
</dbReference>
<reference evidence="5" key="1">
    <citation type="submission" date="2021-01" db="EMBL/GenBank/DDBJ databases">
        <authorList>
            <person name="Corre E."/>
            <person name="Pelletier E."/>
            <person name="Niang G."/>
            <person name="Scheremetjew M."/>
            <person name="Finn R."/>
            <person name="Kale V."/>
            <person name="Holt S."/>
            <person name="Cochrane G."/>
            <person name="Meng A."/>
            <person name="Brown T."/>
            <person name="Cohen L."/>
        </authorList>
    </citation>
    <scope>NUCLEOTIDE SEQUENCE</scope>
    <source>
        <strain evidence="5">CCMP1320</strain>
    </source>
</reference>
<organism evidence="5">
    <name type="scientific">Dunaliella tertiolecta</name>
    <name type="common">Green alga</name>
    <dbReference type="NCBI Taxonomy" id="3047"/>
    <lineage>
        <taxon>Eukaryota</taxon>
        <taxon>Viridiplantae</taxon>
        <taxon>Chlorophyta</taxon>
        <taxon>core chlorophytes</taxon>
        <taxon>Chlorophyceae</taxon>
        <taxon>CS clade</taxon>
        <taxon>Chlamydomonadales</taxon>
        <taxon>Dunaliellaceae</taxon>
        <taxon>Dunaliella</taxon>
    </lineage>
</organism>